<dbReference type="GO" id="GO:0016887">
    <property type="term" value="F:ATP hydrolysis activity"/>
    <property type="evidence" value="ECO:0007669"/>
    <property type="project" value="InterPro"/>
</dbReference>
<dbReference type="PROSITE" id="PS50893">
    <property type="entry name" value="ABC_TRANSPORTER_2"/>
    <property type="match status" value="1"/>
</dbReference>
<dbReference type="PANTHER" id="PTHR24220:SF685">
    <property type="entry name" value="ABC TRANSPORTER RELATED"/>
    <property type="match status" value="1"/>
</dbReference>
<dbReference type="SMART" id="SM00382">
    <property type="entry name" value="AAA"/>
    <property type="match status" value="1"/>
</dbReference>
<dbReference type="PANTHER" id="PTHR24220">
    <property type="entry name" value="IMPORT ATP-BINDING PROTEIN"/>
    <property type="match status" value="1"/>
</dbReference>
<proteinExistence type="predicted"/>
<dbReference type="GO" id="GO:0022857">
    <property type="term" value="F:transmembrane transporter activity"/>
    <property type="evidence" value="ECO:0007669"/>
    <property type="project" value="TreeGrafter"/>
</dbReference>
<evidence type="ECO:0000313" key="6">
    <source>
        <dbReference type="Proteomes" id="UP000642748"/>
    </source>
</evidence>
<dbReference type="PROSITE" id="PS00211">
    <property type="entry name" value="ABC_TRANSPORTER_1"/>
    <property type="match status" value="1"/>
</dbReference>
<comment type="caution">
    <text evidence="5">The sequence shown here is derived from an EMBL/GenBank/DDBJ whole genome shotgun (WGS) entry which is preliminary data.</text>
</comment>
<dbReference type="SUPFAM" id="SSF52540">
    <property type="entry name" value="P-loop containing nucleoside triphosphate hydrolases"/>
    <property type="match status" value="1"/>
</dbReference>
<dbReference type="Proteomes" id="UP000642748">
    <property type="component" value="Unassembled WGS sequence"/>
</dbReference>
<sequence length="263" mass="27496">MTRLPLPAPPAAPTTNALEVRALTRTYGEGAGAVAALAGVDLAFPRGTFTAVMGPSGSGKSTFLTLAAGLEPPTSGRVLIEGEDVTDWDEEARTRLRRERVGFVFQAFHLMPYLTAVQNVELPVRLAGGRPNRARVAALLEHVGLADRARNLPAALSGGQQQRVAIARALVTDPAVVLADEPTGALDSRTAGSVLALLRACVDALGQTVVMVTHDPVAAAFADTVVFLVDGRLAGRMDRPTAEAVAGQMARLDELVPHEAVTV</sequence>
<dbReference type="CDD" id="cd03255">
    <property type="entry name" value="ABC_MJ0796_LolCDE_FtsE"/>
    <property type="match status" value="1"/>
</dbReference>
<dbReference type="RefSeq" id="WP_203924824.1">
    <property type="nucleotide sequence ID" value="NZ_BONZ01000131.1"/>
</dbReference>
<dbReference type="FunFam" id="3.40.50.300:FF:000032">
    <property type="entry name" value="Export ABC transporter ATP-binding protein"/>
    <property type="match status" value="1"/>
</dbReference>
<dbReference type="InterPro" id="IPR017871">
    <property type="entry name" value="ABC_transporter-like_CS"/>
</dbReference>
<dbReference type="GO" id="GO:0005524">
    <property type="term" value="F:ATP binding"/>
    <property type="evidence" value="ECO:0007669"/>
    <property type="project" value="UniProtKB-KW"/>
</dbReference>
<evidence type="ECO:0000256" key="1">
    <source>
        <dbReference type="ARBA" id="ARBA00022448"/>
    </source>
</evidence>
<gene>
    <name evidence="5" type="ORF">Raf01_96140</name>
</gene>
<keyword evidence="3" id="KW-0067">ATP-binding</keyword>
<protein>
    <submittedName>
        <fullName evidence="5">ABC transporter</fullName>
    </submittedName>
</protein>
<organism evidence="5 6">
    <name type="scientific">Rugosimonospora africana</name>
    <dbReference type="NCBI Taxonomy" id="556532"/>
    <lineage>
        <taxon>Bacteria</taxon>
        <taxon>Bacillati</taxon>
        <taxon>Actinomycetota</taxon>
        <taxon>Actinomycetes</taxon>
        <taxon>Micromonosporales</taxon>
        <taxon>Micromonosporaceae</taxon>
        <taxon>Rugosimonospora</taxon>
    </lineage>
</organism>
<accession>A0A8J3R3Y2</accession>
<evidence type="ECO:0000313" key="5">
    <source>
        <dbReference type="EMBL" id="GIH21442.1"/>
    </source>
</evidence>
<dbReference type="AlphaFoldDB" id="A0A8J3R3Y2"/>
<dbReference type="GO" id="GO:0098796">
    <property type="term" value="C:membrane protein complex"/>
    <property type="evidence" value="ECO:0007669"/>
    <property type="project" value="UniProtKB-ARBA"/>
</dbReference>
<evidence type="ECO:0000256" key="2">
    <source>
        <dbReference type="ARBA" id="ARBA00022741"/>
    </source>
</evidence>
<reference evidence="5" key="1">
    <citation type="submission" date="2021-01" db="EMBL/GenBank/DDBJ databases">
        <title>Whole genome shotgun sequence of Rugosimonospora africana NBRC 104875.</title>
        <authorList>
            <person name="Komaki H."/>
            <person name="Tamura T."/>
        </authorList>
    </citation>
    <scope>NUCLEOTIDE SEQUENCE</scope>
    <source>
        <strain evidence="5">NBRC 104875</strain>
    </source>
</reference>
<keyword evidence="1" id="KW-0813">Transport</keyword>
<name>A0A8J3R3Y2_9ACTN</name>
<dbReference type="EMBL" id="BONZ01000131">
    <property type="protein sequence ID" value="GIH21442.1"/>
    <property type="molecule type" value="Genomic_DNA"/>
</dbReference>
<dbReference type="InterPro" id="IPR027417">
    <property type="entry name" value="P-loop_NTPase"/>
</dbReference>
<evidence type="ECO:0000259" key="4">
    <source>
        <dbReference type="PROSITE" id="PS50893"/>
    </source>
</evidence>
<dbReference type="GO" id="GO:0005886">
    <property type="term" value="C:plasma membrane"/>
    <property type="evidence" value="ECO:0007669"/>
    <property type="project" value="TreeGrafter"/>
</dbReference>
<dbReference type="Pfam" id="PF00005">
    <property type="entry name" value="ABC_tran"/>
    <property type="match status" value="1"/>
</dbReference>
<dbReference type="InterPro" id="IPR003439">
    <property type="entry name" value="ABC_transporter-like_ATP-bd"/>
</dbReference>
<feature type="domain" description="ABC transporter" evidence="4">
    <location>
        <begin position="18"/>
        <end position="255"/>
    </location>
</feature>
<dbReference type="InterPro" id="IPR015854">
    <property type="entry name" value="ABC_transpr_LolD-like"/>
</dbReference>
<evidence type="ECO:0000256" key="3">
    <source>
        <dbReference type="ARBA" id="ARBA00022840"/>
    </source>
</evidence>
<keyword evidence="2" id="KW-0547">Nucleotide-binding</keyword>
<dbReference type="Gene3D" id="3.40.50.300">
    <property type="entry name" value="P-loop containing nucleotide triphosphate hydrolases"/>
    <property type="match status" value="1"/>
</dbReference>
<dbReference type="InterPro" id="IPR003593">
    <property type="entry name" value="AAA+_ATPase"/>
</dbReference>
<dbReference type="InterPro" id="IPR017911">
    <property type="entry name" value="MacB-like_ATP-bd"/>
</dbReference>
<keyword evidence="6" id="KW-1185">Reference proteome</keyword>